<comment type="caution">
    <text evidence="3">The sequence shown here is derived from an EMBL/GenBank/DDBJ whole genome shotgun (WGS) entry which is preliminary data.</text>
</comment>
<keyword evidence="4" id="KW-1185">Reference proteome</keyword>
<feature type="transmembrane region" description="Helical" evidence="2">
    <location>
        <begin position="35"/>
        <end position="56"/>
    </location>
</feature>
<organism evidence="3 4">
    <name type="scientific">Termitidicoccus mucosus</name>
    <dbReference type="NCBI Taxonomy" id="1184151"/>
    <lineage>
        <taxon>Bacteria</taxon>
        <taxon>Pseudomonadati</taxon>
        <taxon>Verrucomicrobiota</taxon>
        <taxon>Opitutia</taxon>
        <taxon>Opitutales</taxon>
        <taxon>Opitutaceae</taxon>
        <taxon>Termitidicoccus</taxon>
    </lineage>
</organism>
<dbReference type="InterPro" id="IPR007060">
    <property type="entry name" value="FtsL/DivIC"/>
</dbReference>
<dbReference type="STRING" id="1184151.AW736_19455"/>
<evidence type="ECO:0000313" key="4">
    <source>
        <dbReference type="Proteomes" id="UP000078486"/>
    </source>
</evidence>
<dbReference type="EMBL" id="LRRQ01000137">
    <property type="protein sequence ID" value="OAM88388.1"/>
    <property type="molecule type" value="Genomic_DNA"/>
</dbReference>
<evidence type="ECO:0000313" key="3">
    <source>
        <dbReference type="EMBL" id="OAM88388.1"/>
    </source>
</evidence>
<evidence type="ECO:0008006" key="5">
    <source>
        <dbReference type="Google" id="ProtNLM"/>
    </source>
</evidence>
<evidence type="ECO:0000256" key="2">
    <source>
        <dbReference type="SAM" id="Phobius"/>
    </source>
</evidence>
<proteinExistence type="predicted"/>
<dbReference type="AlphaFoldDB" id="A0A178IF76"/>
<keyword evidence="2" id="KW-1133">Transmembrane helix</keyword>
<gene>
    <name evidence="3" type="ORF">AW736_19455</name>
</gene>
<keyword evidence="2" id="KW-0472">Membrane</keyword>
<reference evidence="3 4" key="1">
    <citation type="submission" date="2016-01" db="EMBL/GenBank/DDBJ databases">
        <title>High potential of lignocellulose degradation of a new Verrucomicrobia species.</title>
        <authorList>
            <person name="Wang Y."/>
            <person name="Shi Y."/>
            <person name="Qiu Z."/>
            <person name="Liu S."/>
            <person name="Yang H."/>
        </authorList>
    </citation>
    <scope>NUCLEOTIDE SEQUENCE [LARGE SCALE GENOMIC DNA]</scope>
    <source>
        <strain evidence="3 4">TSB47</strain>
    </source>
</reference>
<evidence type="ECO:0000256" key="1">
    <source>
        <dbReference type="SAM" id="Coils"/>
    </source>
</evidence>
<dbReference type="Pfam" id="PF04977">
    <property type="entry name" value="DivIC"/>
    <property type="match status" value="1"/>
</dbReference>
<feature type="coiled-coil region" evidence="1">
    <location>
        <begin position="62"/>
        <end position="96"/>
    </location>
</feature>
<accession>A0A178IF76</accession>
<keyword evidence="1" id="KW-0175">Coiled coil</keyword>
<protein>
    <recommendedName>
        <fullName evidence="5">Septum formation initiator</fullName>
    </recommendedName>
</protein>
<keyword evidence="2" id="KW-0812">Transmembrane</keyword>
<dbReference type="Proteomes" id="UP000078486">
    <property type="component" value="Unassembled WGS sequence"/>
</dbReference>
<name>A0A178IF76_9BACT</name>
<sequence>MVVRTIFTILPGWDSFCENATRRTLSSSAVNLRSLLISFYLLLLIVVVTVSGVSYWRNDQEHQRLLAQEQQVRLRLAEARARLADQERVLDRLRNDPSYVETVIRRRLGYAKPGEIIFRFEDQQ</sequence>